<keyword evidence="6" id="KW-0808">Transferase</keyword>
<evidence type="ECO:0000256" key="8">
    <source>
        <dbReference type="ARBA" id="ARBA00022801"/>
    </source>
</evidence>
<dbReference type="InParanoid" id="Q6CIZ6"/>
<feature type="region of interest" description="Disordered" evidence="19">
    <location>
        <begin position="281"/>
        <end position="372"/>
    </location>
</feature>
<dbReference type="CAZy" id="GH16">
    <property type="family name" value="Glycoside Hydrolase Family 16"/>
</dbReference>
<accession>Q6CIZ6</accession>
<dbReference type="GO" id="GO:0031505">
    <property type="term" value="P:fungal-type cell wall organization"/>
    <property type="evidence" value="ECO:0007669"/>
    <property type="project" value="UniProtKB-ARBA"/>
</dbReference>
<evidence type="ECO:0000256" key="18">
    <source>
        <dbReference type="PIRSR" id="PIRSR037299-2"/>
    </source>
</evidence>
<evidence type="ECO:0000256" key="11">
    <source>
        <dbReference type="ARBA" id="ARBA00023180"/>
    </source>
</evidence>
<feature type="active site" description="Proton donor" evidence="17">
    <location>
        <position position="122"/>
    </location>
</feature>
<dbReference type="GO" id="GO:0008843">
    <property type="term" value="F:endochitinase activity"/>
    <property type="evidence" value="ECO:0007669"/>
    <property type="project" value="UniProtKB-EC"/>
</dbReference>
<feature type="compositionally biased region" description="Low complexity" evidence="19">
    <location>
        <begin position="290"/>
        <end position="372"/>
    </location>
</feature>
<keyword evidence="12" id="KW-0449">Lipoprotein</keyword>
<evidence type="ECO:0000256" key="16">
    <source>
        <dbReference type="PIRNR" id="PIRNR037299"/>
    </source>
</evidence>
<keyword evidence="5" id="KW-0328">Glycosyltransferase</keyword>
<dbReference type="Gene3D" id="2.60.120.200">
    <property type="match status" value="1"/>
</dbReference>
<evidence type="ECO:0000256" key="2">
    <source>
        <dbReference type="ARBA" id="ARBA00004196"/>
    </source>
</evidence>
<evidence type="ECO:0000256" key="6">
    <source>
        <dbReference type="ARBA" id="ARBA00022679"/>
    </source>
</evidence>
<dbReference type="CDD" id="cd02183">
    <property type="entry name" value="GH16_fungal_CRH1_transglycosylase"/>
    <property type="match status" value="1"/>
</dbReference>
<evidence type="ECO:0000256" key="7">
    <source>
        <dbReference type="ARBA" id="ARBA00022729"/>
    </source>
</evidence>
<feature type="chain" id="PRO_5004272036" description="Crh-like protein" evidence="20">
    <location>
        <begin position="20"/>
        <end position="466"/>
    </location>
</feature>
<dbReference type="OMA" id="HNMIATE"/>
<dbReference type="PANTHER" id="PTHR10963:SF68">
    <property type="entry name" value="GLYCOSIDASE CRH1-RELATED"/>
    <property type="match status" value="1"/>
</dbReference>
<sequence length="466" mass="48581">MKLTYTLSALGLGASVAYAQSTACNPLTASTCSPDPALGKSISVPFDEESSYFERYATNGNVSYGDDGVEMTINKRLDNPSLVSEFYIMFGKVQAIAKAAGGQGIISSFYLQSDDLDEIDIEWTGTDTTQVQSNFFSKGETTTFDRGAFHSVDDPQGSYHNYTIDWTKDEINIYVDSALVRTITSDNGQGYPESPMRIFTGIWAGGDSQNEPGTIEWAGGLTDYTKAPFSMYLKDVIVVDYSTGTEYSYSGTDGTWESIEANDGEVYGRYDQGVADFDKLASGGSVSDDTSSSSSSSSTSSSSTKTSASPSTSKSSSTSSSSSSSSSSSASSSSSSLSSSSPTTTSKSSTTIPTTSTESTLNTTSASSTSASSSSITALNTTSSSTSLSSSSTQLNTTESLITSTEELVTTGFSSLVTTTAADEEITSYATGETSSSAALTSTQSENAAAFNLPQLLAIIPALLLL</sequence>
<dbReference type="InterPro" id="IPR000757">
    <property type="entry name" value="Beta-glucanase-like"/>
</dbReference>
<evidence type="ECO:0000256" key="19">
    <source>
        <dbReference type="SAM" id="MobiDB-lite"/>
    </source>
</evidence>
<dbReference type="PaxDb" id="284590-Q6CIZ6"/>
<evidence type="ECO:0000256" key="20">
    <source>
        <dbReference type="SAM" id="SignalP"/>
    </source>
</evidence>
<evidence type="ECO:0000313" key="23">
    <source>
        <dbReference type="Proteomes" id="UP000000598"/>
    </source>
</evidence>
<gene>
    <name evidence="22" type="ORF">KLLA0_F22671g</name>
</gene>
<evidence type="ECO:0000256" key="5">
    <source>
        <dbReference type="ARBA" id="ARBA00022676"/>
    </source>
</evidence>
<dbReference type="PANTHER" id="PTHR10963">
    <property type="entry name" value="GLYCOSYL HYDROLASE-RELATED"/>
    <property type="match status" value="1"/>
</dbReference>
<dbReference type="FunCoup" id="Q6CIZ6">
    <property type="interactions" value="46"/>
</dbReference>
<dbReference type="SUPFAM" id="SSF49899">
    <property type="entry name" value="Concanavalin A-like lectins/glucanases"/>
    <property type="match status" value="1"/>
</dbReference>
<evidence type="ECO:0000256" key="14">
    <source>
        <dbReference type="ARBA" id="ARBA00023316"/>
    </source>
</evidence>
<keyword evidence="13" id="KW-0326">Glycosidase</keyword>
<feature type="active site" description="Nucleophile" evidence="17">
    <location>
        <position position="118"/>
    </location>
</feature>
<dbReference type="GO" id="GO:0098552">
    <property type="term" value="C:side of membrane"/>
    <property type="evidence" value="ECO:0007669"/>
    <property type="project" value="UniProtKB-KW"/>
</dbReference>
<comment type="catalytic activity">
    <reaction evidence="1">
        <text>Random endo-hydrolysis of N-acetyl-beta-D-glucosaminide (1-&gt;4)-beta-linkages in chitin and chitodextrins.</text>
        <dbReference type="EC" id="3.2.1.14"/>
    </reaction>
</comment>
<evidence type="ECO:0000256" key="9">
    <source>
        <dbReference type="ARBA" id="ARBA00023136"/>
    </source>
</evidence>
<dbReference type="GO" id="GO:0005975">
    <property type="term" value="P:carbohydrate metabolic process"/>
    <property type="evidence" value="ECO:0007669"/>
    <property type="project" value="InterPro"/>
</dbReference>
<evidence type="ECO:0000256" key="10">
    <source>
        <dbReference type="ARBA" id="ARBA00023157"/>
    </source>
</evidence>
<evidence type="ECO:0000256" key="15">
    <source>
        <dbReference type="ARBA" id="ARBA00038074"/>
    </source>
</evidence>
<evidence type="ECO:0000256" key="13">
    <source>
        <dbReference type="ARBA" id="ARBA00023295"/>
    </source>
</evidence>
<dbReference type="HOGENOM" id="CLU_027506_2_0_1"/>
<proteinExistence type="inferred from homology"/>
<dbReference type="STRING" id="284590.Q6CIZ6"/>
<comment type="subcellular location">
    <subcellularLocation>
        <location evidence="2">Cell envelope</location>
    </subcellularLocation>
    <subcellularLocation>
        <location evidence="3">Membrane</location>
        <topology evidence="3">Lipid-anchor</topology>
        <topology evidence="3">GPI-anchor</topology>
    </subcellularLocation>
</comment>
<keyword evidence="9 16" id="KW-0472">Membrane</keyword>
<evidence type="ECO:0000256" key="4">
    <source>
        <dbReference type="ARBA" id="ARBA00022622"/>
    </source>
</evidence>
<keyword evidence="4" id="KW-0336">GPI-anchor</keyword>
<dbReference type="eggNOG" id="ENOG502QQ71">
    <property type="taxonomic scope" value="Eukaryota"/>
</dbReference>
<dbReference type="Proteomes" id="UP000000598">
    <property type="component" value="Chromosome F"/>
</dbReference>
<evidence type="ECO:0000259" key="21">
    <source>
        <dbReference type="PROSITE" id="PS51762"/>
    </source>
</evidence>
<keyword evidence="11" id="KW-0325">Glycoprotein</keyword>
<evidence type="ECO:0000256" key="3">
    <source>
        <dbReference type="ARBA" id="ARBA00004589"/>
    </source>
</evidence>
<dbReference type="KEGG" id="kla:KLLA0_F22671g"/>
<feature type="domain" description="GH16" evidence="21">
    <location>
        <begin position="18"/>
        <end position="233"/>
    </location>
</feature>
<feature type="disulfide bond" evidence="18">
    <location>
        <begin position="24"/>
        <end position="32"/>
    </location>
</feature>
<dbReference type="InterPro" id="IPR013320">
    <property type="entry name" value="ConA-like_dom_sf"/>
</dbReference>
<feature type="signal peptide" evidence="20">
    <location>
        <begin position="1"/>
        <end position="19"/>
    </location>
</feature>
<dbReference type="PIRSF" id="PIRSF037299">
    <property type="entry name" value="Glycosidase_CRH1_prd"/>
    <property type="match status" value="1"/>
</dbReference>
<protein>
    <recommendedName>
        <fullName evidence="16">Crh-like protein</fullName>
        <ecNumber evidence="16">3.2.-.-</ecNumber>
    </recommendedName>
</protein>
<dbReference type="AlphaFoldDB" id="Q6CIZ6"/>
<keyword evidence="8 16" id="KW-0378">Hydrolase</keyword>
<name>Q6CIZ6_KLULA</name>
<keyword evidence="7 20" id="KW-0732">Signal</keyword>
<keyword evidence="10 18" id="KW-1015">Disulfide bond</keyword>
<comment type="similarity">
    <text evidence="15">Belongs to the glycosyl hydrolase 16 family. CRH1 subfamily.</text>
</comment>
<dbReference type="EC" id="3.2.-.-" evidence="16"/>
<evidence type="ECO:0000256" key="1">
    <source>
        <dbReference type="ARBA" id="ARBA00000822"/>
    </source>
</evidence>
<dbReference type="InterPro" id="IPR017168">
    <property type="entry name" value="CHR-like"/>
</dbReference>
<organism evidence="22 23">
    <name type="scientific">Kluyveromyces lactis (strain ATCC 8585 / CBS 2359 / DSM 70799 / NBRC 1267 / NRRL Y-1140 / WM37)</name>
    <name type="common">Yeast</name>
    <name type="synonym">Candida sphaerica</name>
    <dbReference type="NCBI Taxonomy" id="284590"/>
    <lineage>
        <taxon>Eukaryota</taxon>
        <taxon>Fungi</taxon>
        <taxon>Dikarya</taxon>
        <taxon>Ascomycota</taxon>
        <taxon>Saccharomycotina</taxon>
        <taxon>Saccharomycetes</taxon>
        <taxon>Saccharomycetales</taxon>
        <taxon>Saccharomycetaceae</taxon>
        <taxon>Kluyveromyces</taxon>
    </lineage>
</organism>
<dbReference type="InterPro" id="IPR050546">
    <property type="entry name" value="Glycosyl_Hydrlase_16"/>
</dbReference>
<keyword evidence="23" id="KW-1185">Reference proteome</keyword>
<dbReference type="GO" id="GO:0016757">
    <property type="term" value="F:glycosyltransferase activity"/>
    <property type="evidence" value="ECO:0007669"/>
    <property type="project" value="UniProtKB-KW"/>
</dbReference>
<evidence type="ECO:0000313" key="22">
    <source>
        <dbReference type="EMBL" id="CAG98801.1"/>
    </source>
</evidence>
<evidence type="ECO:0000256" key="12">
    <source>
        <dbReference type="ARBA" id="ARBA00023288"/>
    </source>
</evidence>
<evidence type="ECO:0000256" key="17">
    <source>
        <dbReference type="PIRSR" id="PIRSR037299-1"/>
    </source>
</evidence>
<dbReference type="PROSITE" id="PS51762">
    <property type="entry name" value="GH16_2"/>
    <property type="match status" value="1"/>
</dbReference>
<dbReference type="Pfam" id="PF00722">
    <property type="entry name" value="Glyco_hydro_16"/>
    <property type="match status" value="1"/>
</dbReference>
<keyword evidence="14" id="KW-0961">Cell wall biogenesis/degradation</keyword>
<dbReference type="GO" id="GO:0009277">
    <property type="term" value="C:fungal-type cell wall"/>
    <property type="evidence" value="ECO:0007669"/>
    <property type="project" value="TreeGrafter"/>
</dbReference>
<reference evidence="22 23" key="1">
    <citation type="journal article" date="2004" name="Nature">
        <title>Genome evolution in yeasts.</title>
        <authorList>
            <consortium name="Genolevures"/>
            <person name="Dujon B."/>
            <person name="Sherman D."/>
            <person name="Fischer G."/>
            <person name="Durrens P."/>
            <person name="Casaregola S."/>
            <person name="Lafontaine I."/>
            <person name="de Montigny J."/>
            <person name="Marck C."/>
            <person name="Neuveglise C."/>
            <person name="Talla E."/>
            <person name="Goffard N."/>
            <person name="Frangeul L."/>
            <person name="Aigle M."/>
            <person name="Anthouard V."/>
            <person name="Babour A."/>
            <person name="Barbe V."/>
            <person name="Barnay S."/>
            <person name="Blanchin S."/>
            <person name="Beckerich J.M."/>
            <person name="Beyne E."/>
            <person name="Bleykasten C."/>
            <person name="Boisrame A."/>
            <person name="Boyer J."/>
            <person name="Cattolico L."/>
            <person name="Confanioleri F."/>
            <person name="de Daruvar A."/>
            <person name="Despons L."/>
            <person name="Fabre E."/>
            <person name="Fairhead C."/>
            <person name="Ferry-Dumazet H."/>
            <person name="Groppi A."/>
            <person name="Hantraye F."/>
            <person name="Hennequin C."/>
            <person name="Jauniaux N."/>
            <person name="Joyet P."/>
            <person name="Kachouri R."/>
            <person name="Kerrest A."/>
            <person name="Koszul R."/>
            <person name="Lemaire M."/>
            <person name="Lesur I."/>
            <person name="Ma L."/>
            <person name="Muller H."/>
            <person name="Nicaud J.M."/>
            <person name="Nikolski M."/>
            <person name="Oztas S."/>
            <person name="Ozier-Kalogeropoulos O."/>
            <person name="Pellenz S."/>
            <person name="Potier S."/>
            <person name="Richard G.F."/>
            <person name="Straub M.L."/>
            <person name="Suleau A."/>
            <person name="Swennene D."/>
            <person name="Tekaia F."/>
            <person name="Wesolowski-Louvel M."/>
            <person name="Westhof E."/>
            <person name="Wirth B."/>
            <person name="Zeniou-Meyer M."/>
            <person name="Zivanovic I."/>
            <person name="Bolotin-Fukuhara M."/>
            <person name="Thierry A."/>
            <person name="Bouchier C."/>
            <person name="Caudron B."/>
            <person name="Scarpelli C."/>
            <person name="Gaillardin C."/>
            <person name="Weissenbach J."/>
            <person name="Wincker P."/>
            <person name="Souciet J.L."/>
        </authorList>
    </citation>
    <scope>NUCLEOTIDE SEQUENCE [LARGE SCALE GENOMIC DNA]</scope>
    <source>
        <strain evidence="23">ATCC 8585 / CBS 2359 / DSM 70799 / NBRC 1267 / NRRL Y-1140 / WM37</strain>
    </source>
</reference>
<dbReference type="EMBL" id="CR382126">
    <property type="protein sequence ID" value="CAG98801.1"/>
    <property type="molecule type" value="Genomic_DNA"/>
</dbReference>